<dbReference type="InterPro" id="IPR028612">
    <property type="entry name" value="Topoisom_1_IA"/>
</dbReference>
<dbReference type="GO" id="GO:0006265">
    <property type="term" value="P:DNA topological change"/>
    <property type="evidence" value="ECO:0007669"/>
    <property type="project" value="UniProtKB-UniRule"/>
</dbReference>
<feature type="active site" description="O-(5'-phospho-DNA)-tyrosine intermediate" evidence="10">
    <location>
        <position position="301"/>
    </location>
</feature>
<dbReference type="InterPro" id="IPR023405">
    <property type="entry name" value="Topo_IA_core_domain"/>
</dbReference>
<gene>
    <name evidence="10 13" type="primary">topA</name>
    <name evidence="13" type="ORF">EQF91_01975</name>
</gene>
<dbReference type="EMBL" id="SCFR01000004">
    <property type="protein sequence ID" value="TFF67145.1"/>
    <property type="molecule type" value="Genomic_DNA"/>
</dbReference>
<reference evidence="13 14" key="1">
    <citation type="submission" date="2019-01" db="EMBL/GenBank/DDBJ databases">
        <title>Draft Genome Sequences of Helcococcus ovis Strains Isolated from the Uterus and Vagina of Dairy Cows with Metritis.</title>
        <authorList>
            <person name="Cunha F."/>
            <person name="Jeon S.J."/>
            <person name="Kutzer P."/>
            <person name="Galvao K.N."/>
        </authorList>
    </citation>
    <scope>NUCLEOTIDE SEQUENCE [LARGE SCALE GENOMIC DNA]</scope>
    <source>
        <strain evidence="13 14">KG-37</strain>
    </source>
</reference>
<dbReference type="InterPro" id="IPR013498">
    <property type="entry name" value="Topo_IA_Znf"/>
</dbReference>
<organism evidence="13 14">
    <name type="scientific">Helcococcus ovis</name>
    <dbReference type="NCBI Taxonomy" id="72026"/>
    <lineage>
        <taxon>Bacteria</taxon>
        <taxon>Bacillati</taxon>
        <taxon>Bacillota</taxon>
        <taxon>Tissierellia</taxon>
        <taxon>Tissierellales</taxon>
        <taxon>Peptoniphilaceae</taxon>
        <taxon>Helcococcus</taxon>
    </lineage>
</organism>
<dbReference type="Gene3D" id="1.10.290.10">
    <property type="entry name" value="Topoisomerase I, domain 4"/>
    <property type="match status" value="1"/>
</dbReference>
<dbReference type="InterPro" id="IPR013825">
    <property type="entry name" value="Topo_IA_cen_sub2"/>
</dbReference>
<dbReference type="InterPro" id="IPR034149">
    <property type="entry name" value="TOPRIM_TopoI"/>
</dbReference>
<evidence type="ECO:0000256" key="6">
    <source>
        <dbReference type="ARBA" id="ARBA00022842"/>
    </source>
</evidence>
<dbReference type="InterPro" id="IPR005733">
    <property type="entry name" value="TopoI_bac-type"/>
</dbReference>
<dbReference type="GO" id="GO:0005694">
    <property type="term" value="C:chromosome"/>
    <property type="evidence" value="ECO:0007669"/>
    <property type="project" value="InterPro"/>
</dbReference>
<dbReference type="InterPro" id="IPR023406">
    <property type="entry name" value="Topo_IA_AS"/>
</dbReference>
<proteinExistence type="inferred from homology"/>
<feature type="site" description="Interaction with DNA" evidence="10">
    <location>
        <position position="303"/>
    </location>
</feature>
<feature type="site" description="Interaction with DNA" evidence="10">
    <location>
        <position position="148"/>
    </location>
</feature>
<dbReference type="Pfam" id="PF01751">
    <property type="entry name" value="Toprim"/>
    <property type="match status" value="1"/>
</dbReference>
<feature type="site" description="Interaction with DNA" evidence="10">
    <location>
        <position position="140"/>
    </location>
</feature>
<evidence type="ECO:0000256" key="1">
    <source>
        <dbReference type="ARBA" id="ARBA00000213"/>
    </source>
</evidence>
<dbReference type="SUPFAM" id="SSF56712">
    <property type="entry name" value="Prokaryotic type I DNA topoisomerase"/>
    <property type="match status" value="1"/>
</dbReference>
<evidence type="ECO:0000259" key="11">
    <source>
        <dbReference type="PROSITE" id="PS50880"/>
    </source>
</evidence>
<evidence type="ECO:0000259" key="12">
    <source>
        <dbReference type="PROSITE" id="PS52039"/>
    </source>
</evidence>
<dbReference type="SMART" id="SM00436">
    <property type="entry name" value="TOP1Bc"/>
    <property type="match status" value="1"/>
</dbReference>
<evidence type="ECO:0000313" key="13">
    <source>
        <dbReference type="EMBL" id="TFF67145.1"/>
    </source>
</evidence>
<dbReference type="Gene3D" id="3.40.50.140">
    <property type="match status" value="1"/>
</dbReference>
<sequence>MAKNLIIVESPTKAKTIGKFLGKNYKIMASVGHLRDLPKSRMGVDVENNFEPEYINVRGKASTINAIKAEAKKVDNVYLASDPDREGEAIAWHLAFLLDLDLKEKNRVVFPEITKETVKEAIKHPRPIDLNLVDAQQARRILDRIVGYKLSPILWKKVKNGLSAGRVQSAALKLIIDRENEIRKFIPEEYWSIDFVATHNKIDFTGDFIGEYIDNKIKNIKLTNENDVDNIISKIDKDNFKIIDKDVKEKSRKPYEPFTTSTLQQEASKRIYFSTSKTMSVAQQLYEGINVGEGSVGLISYMRTDSTRLSNGIIDEAISYINENYGKEYASKGRSYNKKKSGSQDAHEAVRVSSIYRTPEKIRDYLTTDQYKLYRLIWERTLASQMKDSKYLSTRYDFESNGILFRANGSIVTFDGFSKVWTIADKKVELPNFEIGDVFSASKINKEKHFTKPKARFTEASLVKELEKNGIGRPSTYSSIIKSLLSRYYVEFEEKSLVPTEIGFTVIELLLQYFKTIINEDFTAEMENSLDKIEESDVEWRKLIKDFYDKFDELLKKAENSSKDFEIKDKPTGEKCPECGEDLLYKKGRNGDFIGCSNFPKCTFTKNIVKELGIVCPKCGGKIIEKISKRGKVFYGCENYPQCDWASWDKPTGEKCAECGDLMVHRKNRKMDAIICNNENCITNK</sequence>
<dbReference type="InterPro" id="IPR000380">
    <property type="entry name" value="Topo_IA"/>
</dbReference>
<dbReference type="PRINTS" id="PR00417">
    <property type="entry name" value="PRTPISMRASEI"/>
</dbReference>
<dbReference type="Gene3D" id="1.10.460.10">
    <property type="entry name" value="Topoisomerase I, domain 2"/>
    <property type="match status" value="1"/>
</dbReference>
<dbReference type="SMART" id="SM00493">
    <property type="entry name" value="TOPRIM"/>
    <property type="match status" value="1"/>
</dbReference>
<dbReference type="GO" id="GO:0003917">
    <property type="term" value="F:DNA topoisomerase type I (single strand cut, ATP-independent) activity"/>
    <property type="evidence" value="ECO:0007669"/>
    <property type="project" value="UniProtKB-UniRule"/>
</dbReference>
<feature type="site" description="Interaction with DNA" evidence="10">
    <location>
        <position position="139"/>
    </location>
</feature>
<dbReference type="PROSITE" id="PS00396">
    <property type="entry name" value="TOPO_IA_1"/>
    <property type="match status" value="1"/>
</dbReference>
<evidence type="ECO:0000256" key="7">
    <source>
        <dbReference type="ARBA" id="ARBA00023029"/>
    </source>
</evidence>
<keyword evidence="14" id="KW-1185">Reference proteome</keyword>
<dbReference type="PROSITE" id="PS50880">
    <property type="entry name" value="TOPRIM"/>
    <property type="match status" value="1"/>
</dbReference>
<dbReference type="EC" id="5.6.2.1" evidence="10"/>
<evidence type="ECO:0000256" key="5">
    <source>
        <dbReference type="ARBA" id="ARBA00022833"/>
    </source>
</evidence>
<dbReference type="GO" id="GO:0003677">
    <property type="term" value="F:DNA binding"/>
    <property type="evidence" value="ECO:0007669"/>
    <property type="project" value="UniProtKB-KW"/>
</dbReference>
<keyword evidence="8 10" id="KW-0238">DNA-binding</keyword>
<dbReference type="RefSeq" id="WP_134744215.1">
    <property type="nucleotide sequence ID" value="NZ_CP119761.1"/>
</dbReference>
<dbReference type="NCBIfam" id="TIGR01051">
    <property type="entry name" value="topA_bact"/>
    <property type="match status" value="1"/>
</dbReference>
<comment type="function">
    <text evidence="10">Releases the supercoiling and torsional tension of DNA, which is introduced during the DNA replication and transcription, by transiently cleaving and rejoining one strand of the DNA duplex. Introduces a single-strand break via transesterification at a target site in duplex DNA. The scissile phosphodiester is attacked by the catalytic tyrosine of the enzyme, resulting in the formation of a DNA-(5'-phosphotyrosyl)-enzyme intermediate and the expulsion of a 3'-OH DNA strand. The free DNA strand then undergoes passage around the unbroken strand, thus removing DNA supercoils. Finally, in the religation step, the DNA 3'-OH attacks the covalent intermediate to expel the active-site tyrosine and restore the DNA phosphodiester backbone.</text>
</comment>
<dbReference type="GO" id="GO:0008270">
    <property type="term" value="F:zinc ion binding"/>
    <property type="evidence" value="ECO:0007669"/>
    <property type="project" value="UniProtKB-KW"/>
</dbReference>
<dbReference type="InterPro" id="IPR003602">
    <property type="entry name" value="Topo_IA_DNA-bd_dom"/>
</dbReference>
<dbReference type="CDD" id="cd00186">
    <property type="entry name" value="TOP1Ac"/>
    <property type="match status" value="1"/>
</dbReference>
<dbReference type="InterPro" id="IPR003601">
    <property type="entry name" value="Topo_IA_2"/>
</dbReference>
<comment type="catalytic activity">
    <reaction evidence="1 10">
        <text>ATP-independent breakage of single-stranded DNA, followed by passage and rejoining.</text>
        <dbReference type="EC" id="5.6.2.1"/>
    </reaction>
</comment>
<dbReference type="SUPFAM" id="SSF57783">
    <property type="entry name" value="Zinc beta-ribbon"/>
    <property type="match status" value="2"/>
</dbReference>
<evidence type="ECO:0000256" key="4">
    <source>
        <dbReference type="ARBA" id="ARBA00022771"/>
    </source>
</evidence>
<dbReference type="PANTHER" id="PTHR42785:SF1">
    <property type="entry name" value="DNA TOPOISOMERASE"/>
    <property type="match status" value="1"/>
</dbReference>
<dbReference type="HAMAP" id="MF_00952">
    <property type="entry name" value="Topoisom_1_prok"/>
    <property type="match status" value="1"/>
</dbReference>
<evidence type="ECO:0000256" key="8">
    <source>
        <dbReference type="ARBA" id="ARBA00023125"/>
    </source>
</evidence>
<feature type="site" description="Interaction with DNA" evidence="10">
    <location>
        <position position="143"/>
    </location>
</feature>
<evidence type="ECO:0000256" key="10">
    <source>
        <dbReference type="HAMAP-Rule" id="MF_00952"/>
    </source>
</evidence>
<dbReference type="Gene3D" id="2.70.20.10">
    <property type="entry name" value="Topoisomerase I, domain 3"/>
    <property type="match status" value="1"/>
</dbReference>
<comment type="similarity">
    <text evidence="2 10">Belongs to the type IA topoisomerase family.</text>
</comment>
<dbReference type="SMART" id="SM00437">
    <property type="entry name" value="TOP1Ac"/>
    <property type="match status" value="1"/>
</dbReference>
<dbReference type="PROSITE" id="PS52039">
    <property type="entry name" value="TOPO_IA_2"/>
    <property type="match status" value="1"/>
</dbReference>
<comment type="subunit">
    <text evidence="10">Monomer.</text>
</comment>
<accession>A0A4R9C5D9</accession>
<dbReference type="PANTHER" id="PTHR42785">
    <property type="entry name" value="DNA TOPOISOMERASE, TYPE IA, CORE"/>
    <property type="match status" value="1"/>
</dbReference>
<dbReference type="AlphaFoldDB" id="A0A4R9C5D9"/>
<keyword evidence="4" id="KW-0863">Zinc-finger</keyword>
<protein>
    <recommendedName>
        <fullName evidence="10">DNA topoisomerase 1</fullName>
        <ecNumber evidence="10">5.6.2.1</ecNumber>
    </recommendedName>
    <alternativeName>
        <fullName evidence="10">DNA topoisomerase I</fullName>
    </alternativeName>
</protein>
<comment type="caution">
    <text evidence="13">The sequence shown here is derived from an EMBL/GenBank/DDBJ whole genome shotgun (WGS) entry which is preliminary data.</text>
</comment>
<feature type="domain" description="Toprim" evidence="11">
    <location>
        <begin position="3"/>
        <end position="113"/>
    </location>
</feature>
<dbReference type="Pfam" id="PF01396">
    <property type="entry name" value="Zn_ribbon_Top1"/>
    <property type="match status" value="3"/>
</dbReference>
<dbReference type="Proteomes" id="UP000297454">
    <property type="component" value="Unassembled WGS sequence"/>
</dbReference>
<keyword evidence="6" id="KW-0460">Magnesium</keyword>
<feature type="site" description="Interaction with DNA" evidence="10">
    <location>
        <position position="155"/>
    </location>
</feature>
<dbReference type="InterPro" id="IPR013824">
    <property type="entry name" value="Topo_IA_cen_sub1"/>
</dbReference>
<keyword evidence="5" id="KW-0862">Zinc</keyword>
<keyword evidence="9 10" id="KW-0413">Isomerase</keyword>
<evidence type="ECO:0000256" key="3">
    <source>
        <dbReference type="ARBA" id="ARBA00022723"/>
    </source>
</evidence>
<feature type="region of interest" description="Interaction with DNA" evidence="10">
    <location>
        <begin position="163"/>
        <end position="168"/>
    </location>
</feature>
<dbReference type="CDD" id="cd03363">
    <property type="entry name" value="TOPRIM_TopoIA_TopoI"/>
    <property type="match status" value="1"/>
</dbReference>
<dbReference type="Pfam" id="PF01131">
    <property type="entry name" value="Topoisom_bac"/>
    <property type="match status" value="1"/>
</dbReference>
<dbReference type="InterPro" id="IPR013497">
    <property type="entry name" value="Topo_IA_cen"/>
</dbReference>
<feature type="domain" description="Topo IA-type catalytic" evidence="12">
    <location>
        <begin position="129"/>
        <end position="555"/>
    </location>
</feature>
<keyword evidence="7 10" id="KW-0799">Topoisomerase</keyword>
<dbReference type="Gene3D" id="3.30.65.10">
    <property type="entry name" value="Bacterial Topoisomerase I, domain 1"/>
    <property type="match status" value="2"/>
</dbReference>
<feature type="site" description="Interaction with DNA" evidence="10">
    <location>
        <position position="33"/>
    </location>
</feature>
<evidence type="ECO:0000256" key="2">
    <source>
        <dbReference type="ARBA" id="ARBA00009446"/>
    </source>
</evidence>
<evidence type="ECO:0000313" key="14">
    <source>
        <dbReference type="Proteomes" id="UP000297454"/>
    </source>
</evidence>
<keyword evidence="3" id="KW-0479">Metal-binding</keyword>
<dbReference type="InterPro" id="IPR006171">
    <property type="entry name" value="TOPRIM_dom"/>
</dbReference>
<feature type="site" description="Interaction with DNA" evidence="10">
    <location>
        <position position="487"/>
    </location>
</feature>
<name>A0A4R9C5D9_9FIRM</name>
<evidence type="ECO:0000256" key="9">
    <source>
        <dbReference type="ARBA" id="ARBA00023235"/>
    </source>
</evidence>
<dbReference type="InterPro" id="IPR013826">
    <property type="entry name" value="Topo_IA_cen_sub3"/>
</dbReference>